<dbReference type="PATRIC" id="fig|270351.6.peg.672"/>
<evidence type="ECO:0000256" key="1">
    <source>
        <dbReference type="SAM" id="SignalP"/>
    </source>
</evidence>
<gene>
    <name evidence="2" type="ORF">VP06_16045</name>
</gene>
<comment type="caution">
    <text evidence="2">The sequence shown here is derived from an EMBL/GenBank/DDBJ whole genome shotgun (WGS) entry which is preliminary data.</text>
</comment>
<dbReference type="Proteomes" id="UP000035929">
    <property type="component" value="Unassembled WGS sequence"/>
</dbReference>
<dbReference type="InterPro" id="IPR036444">
    <property type="entry name" value="PLipase_A2_dom_sf"/>
</dbReference>
<feature type="signal peptide" evidence="1">
    <location>
        <begin position="1"/>
        <end position="28"/>
    </location>
</feature>
<evidence type="ECO:0000313" key="2">
    <source>
        <dbReference type="EMBL" id="KMO33624.1"/>
    </source>
</evidence>
<dbReference type="SUPFAM" id="SSF48619">
    <property type="entry name" value="Phospholipase A2, PLA2"/>
    <property type="match status" value="1"/>
</dbReference>
<keyword evidence="1" id="KW-0732">Signal</keyword>
<accession>A0A0J6SJ38</accession>
<sequence>MTSKFPAAILLAAFGSAPVLIPSGGASARPAMLIHGNYCGPGNNAPLPPVDDLDAACARHEACTPEGDLEHFPFK</sequence>
<feature type="chain" id="PRO_5005281636" description="Phospholipase A2" evidence="1">
    <location>
        <begin position="29"/>
        <end position="75"/>
    </location>
</feature>
<feature type="non-terminal residue" evidence="2">
    <location>
        <position position="75"/>
    </location>
</feature>
<evidence type="ECO:0008006" key="4">
    <source>
        <dbReference type="Google" id="ProtNLM"/>
    </source>
</evidence>
<protein>
    <recommendedName>
        <fullName evidence="4">Phospholipase A2</fullName>
    </recommendedName>
</protein>
<dbReference type="GO" id="GO:0006644">
    <property type="term" value="P:phospholipid metabolic process"/>
    <property type="evidence" value="ECO:0007669"/>
    <property type="project" value="InterPro"/>
</dbReference>
<dbReference type="AlphaFoldDB" id="A0A0J6SJ38"/>
<name>A0A0J6SJ38_9HYPH</name>
<evidence type="ECO:0000313" key="3">
    <source>
        <dbReference type="Proteomes" id="UP000035929"/>
    </source>
</evidence>
<dbReference type="GO" id="GO:0050482">
    <property type="term" value="P:arachidonate secretion"/>
    <property type="evidence" value="ECO:0007669"/>
    <property type="project" value="InterPro"/>
</dbReference>
<dbReference type="EMBL" id="LABX01000119">
    <property type="protein sequence ID" value="KMO33624.1"/>
    <property type="molecule type" value="Genomic_DNA"/>
</dbReference>
<reference evidence="2 3" key="1">
    <citation type="submission" date="2015-03" db="EMBL/GenBank/DDBJ databases">
        <title>Genome sequencing of Methylobacterium aquaticum DSM16371 type strain.</title>
        <authorList>
            <person name="Chaudhry V."/>
            <person name="Patil P.B."/>
        </authorList>
    </citation>
    <scope>NUCLEOTIDE SEQUENCE [LARGE SCALE GENOMIC DNA]</scope>
    <source>
        <strain evidence="2 3">DSM 16371</strain>
    </source>
</reference>
<proteinExistence type="predicted"/>
<dbReference type="GO" id="GO:0004623">
    <property type="term" value="F:phospholipase A2 activity"/>
    <property type="evidence" value="ECO:0007669"/>
    <property type="project" value="InterPro"/>
</dbReference>
<organism evidence="2 3">
    <name type="scientific">Methylobacterium aquaticum</name>
    <dbReference type="NCBI Taxonomy" id="270351"/>
    <lineage>
        <taxon>Bacteria</taxon>
        <taxon>Pseudomonadati</taxon>
        <taxon>Pseudomonadota</taxon>
        <taxon>Alphaproteobacteria</taxon>
        <taxon>Hyphomicrobiales</taxon>
        <taxon>Methylobacteriaceae</taxon>
        <taxon>Methylobacterium</taxon>
    </lineage>
</organism>
<dbReference type="Gene3D" id="1.20.90.10">
    <property type="entry name" value="Phospholipase A2 domain"/>
    <property type="match status" value="1"/>
</dbReference>